<dbReference type="SUPFAM" id="SSF116726">
    <property type="entry name" value="TrkA C-terminal domain-like"/>
    <property type="match status" value="2"/>
</dbReference>
<dbReference type="Proteomes" id="UP000010471">
    <property type="component" value="Chromosome"/>
</dbReference>
<dbReference type="GO" id="GO:0008324">
    <property type="term" value="F:monoatomic cation transmembrane transporter activity"/>
    <property type="evidence" value="ECO:0007669"/>
    <property type="project" value="InterPro"/>
</dbReference>
<dbReference type="OrthoDB" id="9155749at2"/>
<dbReference type="GO" id="GO:0006813">
    <property type="term" value="P:potassium ion transport"/>
    <property type="evidence" value="ECO:0007669"/>
    <property type="project" value="InterPro"/>
</dbReference>
<evidence type="ECO:0000313" key="11">
    <source>
        <dbReference type="Proteomes" id="UP000010471"/>
    </source>
</evidence>
<evidence type="ECO:0000256" key="4">
    <source>
        <dbReference type="ARBA" id="ARBA00022475"/>
    </source>
</evidence>
<proteinExistence type="inferred from homology"/>
<dbReference type="eggNOG" id="COG0569">
    <property type="taxonomic scope" value="Bacteria"/>
</dbReference>
<organism evidence="10 11">
    <name type="scientific">Allocoleopsis franciscana PCC 7113</name>
    <dbReference type="NCBI Taxonomy" id="1173027"/>
    <lineage>
        <taxon>Bacteria</taxon>
        <taxon>Bacillati</taxon>
        <taxon>Cyanobacteriota</taxon>
        <taxon>Cyanophyceae</taxon>
        <taxon>Coleofasciculales</taxon>
        <taxon>Coleofasciculaceae</taxon>
        <taxon>Allocoleopsis</taxon>
        <taxon>Allocoleopsis franciscana</taxon>
    </lineage>
</organism>
<feature type="transmembrane region" description="Helical" evidence="8">
    <location>
        <begin position="21"/>
        <end position="40"/>
    </location>
</feature>
<evidence type="ECO:0000256" key="2">
    <source>
        <dbReference type="ARBA" id="ARBA00009854"/>
    </source>
</evidence>
<dbReference type="Pfam" id="PF02080">
    <property type="entry name" value="TrkA_C"/>
    <property type="match status" value="2"/>
</dbReference>
<dbReference type="InterPro" id="IPR006512">
    <property type="entry name" value="YidE_YbjL"/>
</dbReference>
<dbReference type="Gene3D" id="3.30.70.1450">
    <property type="entry name" value="Regulator of K+ conductance, C-terminal domain"/>
    <property type="match status" value="2"/>
</dbReference>
<evidence type="ECO:0000256" key="5">
    <source>
        <dbReference type="ARBA" id="ARBA00022692"/>
    </source>
</evidence>
<dbReference type="PANTHER" id="PTHR30445">
    <property type="entry name" value="K(+)_H(+) ANTIPORTER SUBUNIT KHTT"/>
    <property type="match status" value="1"/>
</dbReference>
<evidence type="ECO:0000256" key="8">
    <source>
        <dbReference type="SAM" id="Phobius"/>
    </source>
</evidence>
<evidence type="ECO:0000256" key="6">
    <source>
        <dbReference type="ARBA" id="ARBA00022989"/>
    </source>
</evidence>
<feature type="domain" description="RCK C-terminal" evidence="9">
    <location>
        <begin position="202"/>
        <end position="285"/>
    </location>
</feature>
<reference evidence="10 11" key="1">
    <citation type="submission" date="2012-06" db="EMBL/GenBank/DDBJ databases">
        <title>Finished chromosome of genome of Microcoleus sp. PCC 7113.</title>
        <authorList>
            <consortium name="US DOE Joint Genome Institute"/>
            <person name="Gugger M."/>
            <person name="Coursin T."/>
            <person name="Rippka R."/>
            <person name="Tandeau De Marsac N."/>
            <person name="Huntemann M."/>
            <person name="Wei C.-L."/>
            <person name="Han J."/>
            <person name="Detter J.C."/>
            <person name="Han C."/>
            <person name="Tapia R."/>
            <person name="Chen A."/>
            <person name="Kyrpides N."/>
            <person name="Mavromatis K."/>
            <person name="Markowitz V."/>
            <person name="Szeto E."/>
            <person name="Ivanova N."/>
            <person name="Pagani I."/>
            <person name="Pati A."/>
            <person name="Goodwin L."/>
            <person name="Nordberg H.P."/>
            <person name="Cantor M.N."/>
            <person name="Hua S.X."/>
            <person name="Woyke T."/>
            <person name="Kerfeld C.A."/>
        </authorList>
    </citation>
    <scope>NUCLEOTIDE SEQUENCE [LARGE SCALE GENOMIC DNA]</scope>
    <source>
        <strain evidence="10 11">PCC 7113</strain>
    </source>
</reference>
<keyword evidence="6 8" id="KW-1133">Transmembrane helix</keyword>
<feature type="transmembrane region" description="Helical" evidence="8">
    <location>
        <begin position="47"/>
        <end position="66"/>
    </location>
</feature>
<dbReference type="Pfam" id="PF06826">
    <property type="entry name" value="Asp-Al_Ex"/>
    <property type="match status" value="2"/>
</dbReference>
<feature type="transmembrane region" description="Helical" evidence="8">
    <location>
        <begin position="534"/>
        <end position="557"/>
    </location>
</feature>
<feature type="transmembrane region" description="Helical" evidence="8">
    <location>
        <begin position="382"/>
        <end position="402"/>
    </location>
</feature>
<accession>K9WGH5</accession>
<dbReference type="KEGG" id="mic:Mic7113_3574"/>
<dbReference type="EMBL" id="CP003630">
    <property type="protein sequence ID" value="AFZ19298.1"/>
    <property type="molecule type" value="Genomic_DNA"/>
</dbReference>
<feature type="transmembrane region" description="Helical" evidence="8">
    <location>
        <begin position="164"/>
        <end position="191"/>
    </location>
</feature>
<dbReference type="PANTHER" id="PTHR30445:SF3">
    <property type="entry name" value="TRANSPORT PROTEIN YIDE-RELATED"/>
    <property type="match status" value="1"/>
</dbReference>
<feature type="domain" description="RCK C-terminal" evidence="9">
    <location>
        <begin position="287"/>
        <end position="372"/>
    </location>
</feature>
<dbReference type="RefSeq" id="WP_015183440.1">
    <property type="nucleotide sequence ID" value="NC_019738.1"/>
</dbReference>
<protein>
    <submittedName>
        <fullName evidence="10">Putative permease</fullName>
    </submittedName>
</protein>
<dbReference type="NCBIfam" id="TIGR01625">
    <property type="entry name" value="YidE_YbjL_dupl"/>
    <property type="match status" value="2"/>
</dbReference>
<feature type="transmembrane region" description="Helical" evidence="8">
    <location>
        <begin position="409"/>
        <end position="427"/>
    </location>
</feature>
<keyword evidence="11" id="KW-1185">Reference proteome</keyword>
<sequence>MLILAVAHRGKSFMFEVLREFLAHQPIMLLFLTIGLGYLLSKFRVKGIGLGMASVLFVGIALGAWGKESFRLPEIVSQLGLLLFVYTIGLHAGPAFFRILKRRGLALALLALVAVIAGATIAQLAVKVFGVNPAIAVGLFCGGLTNTPALAAATEMLRGKPESVFLTIGYSVAYPLAVIMPIAIAEFVALFKHVNIKKETQRAEQESGNQTEPPVARNLKIISPQLAGVTIHDSPLAKLGVRVSRVQHEENVSVATPNTQLEVGDIVRIVGTDENVAQAMALGGIEVVLQPGPESRRDQVDYRRILLTNRRLVGRKLCESGIEQKWNAVVTRIRRGDVDFVPTDNTVLERGDRLRVVAKTDDIPGLTKYLGDSLHALSETDYLSLSLGILIGVLLGSATIVLPGNLRLSLGLAGGPLIAALFLGWRGRTGPIIWDLPAEISTTFREFGLVLFFSAVGIKSGGHFVDAVANNGVLLLMIGGMITLVSTLVLLGGSILVLKLDWVTATGTLAGGQTQPAILSFIGNLAKSEAPNTAYVSIMPTAMIAKILMAQVLLWWLGI</sequence>
<evidence type="ECO:0000256" key="3">
    <source>
        <dbReference type="ARBA" id="ARBA00022448"/>
    </source>
</evidence>
<dbReference type="AlphaFoldDB" id="K9WGH5"/>
<evidence type="ECO:0000313" key="10">
    <source>
        <dbReference type="EMBL" id="AFZ19298.1"/>
    </source>
</evidence>
<comment type="subcellular location">
    <subcellularLocation>
        <location evidence="1">Cell membrane</location>
        <topology evidence="1">Multi-pass membrane protein</topology>
    </subcellularLocation>
</comment>
<name>K9WGH5_9CYAN</name>
<dbReference type="InterPro" id="IPR036721">
    <property type="entry name" value="RCK_C_sf"/>
</dbReference>
<dbReference type="HOGENOM" id="CLU_035023_3_0_3"/>
<evidence type="ECO:0000256" key="1">
    <source>
        <dbReference type="ARBA" id="ARBA00004651"/>
    </source>
</evidence>
<feature type="transmembrane region" description="Helical" evidence="8">
    <location>
        <begin position="104"/>
        <end position="125"/>
    </location>
</feature>
<keyword evidence="7 8" id="KW-0472">Membrane</keyword>
<dbReference type="InterPro" id="IPR006037">
    <property type="entry name" value="RCK_C"/>
</dbReference>
<dbReference type="eggNOG" id="COG2985">
    <property type="taxonomic scope" value="Bacteria"/>
</dbReference>
<gene>
    <name evidence="10" type="ORF">Mic7113_3574</name>
</gene>
<comment type="similarity">
    <text evidence="2">Belongs to the AAE transporter (TC 2.A.81) family.</text>
</comment>
<dbReference type="GO" id="GO:0005886">
    <property type="term" value="C:plasma membrane"/>
    <property type="evidence" value="ECO:0007669"/>
    <property type="project" value="UniProtKB-SubCell"/>
</dbReference>
<feature type="transmembrane region" description="Helical" evidence="8">
    <location>
        <begin position="472"/>
        <end position="498"/>
    </location>
</feature>
<feature type="transmembrane region" description="Helical" evidence="8">
    <location>
        <begin position="78"/>
        <end position="97"/>
    </location>
</feature>
<dbReference type="PROSITE" id="PS51202">
    <property type="entry name" value="RCK_C"/>
    <property type="match status" value="2"/>
</dbReference>
<keyword evidence="4" id="KW-1003">Cell membrane</keyword>
<evidence type="ECO:0000256" key="7">
    <source>
        <dbReference type="ARBA" id="ARBA00023136"/>
    </source>
</evidence>
<keyword evidence="5 8" id="KW-0812">Transmembrane</keyword>
<keyword evidence="3" id="KW-0813">Transport</keyword>
<dbReference type="InterPro" id="IPR050144">
    <property type="entry name" value="AAE_transporter"/>
</dbReference>
<evidence type="ECO:0000259" key="9">
    <source>
        <dbReference type="PROSITE" id="PS51202"/>
    </source>
</evidence>